<proteinExistence type="predicted"/>
<evidence type="ECO:0000256" key="1">
    <source>
        <dbReference type="SAM" id="Phobius"/>
    </source>
</evidence>
<dbReference type="EMBL" id="LGPB01000143">
    <property type="protein sequence ID" value="KRG08020.1"/>
    <property type="molecule type" value="Genomic_DNA"/>
</dbReference>
<dbReference type="Proteomes" id="UP000053881">
    <property type="component" value="Unassembled WGS sequence"/>
</dbReference>
<protein>
    <submittedName>
        <fullName evidence="4">Uncharacterized protein</fullName>
    </submittedName>
</protein>
<evidence type="ECO:0000313" key="5">
    <source>
        <dbReference type="Proteomes" id="UP000053881"/>
    </source>
</evidence>
<evidence type="ECO:0000313" key="4">
    <source>
        <dbReference type="EMBL" id="KRG08020.1"/>
    </source>
</evidence>
<keyword evidence="1" id="KW-0812">Transmembrane</keyword>
<evidence type="ECO:0000259" key="3">
    <source>
        <dbReference type="Pfam" id="PF06580"/>
    </source>
</evidence>
<accession>A0A0Q9XS92</accession>
<feature type="transmembrane region" description="Helical" evidence="1">
    <location>
        <begin position="231"/>
        <end position="250"/>
    </location>
</feature>
<dbReference type="PATRIC" id="fig|217031.4.peg.8468"/>
<dbReference type="Gene3D" id="6.10.340.10">
    <property type="match status" value="1"/>
</dbReference>
<evidence type="ECO:0000259" key="2">
    <source>
        <dbReference type="Pfam" id="PF02518"/>
    </source>
</evidence>
<reference evidence="4 5" key="1">
    <citation type="submission" date="2015-06" db="EMBL/GenBank/DDBJ databases">
        <title>Genome sequencing project of Bacillus galactosidilyticus PL133.</title>
        <authorList>
            <person name="Gaiero J."/>
            <person name="Nicol R."/>
            <person name="Habash M."/>
        </authorList>
    </citation>
    <scope>NUCLEOTIDE SEQUENCE [LARGE SCALE GENOMIC DNA]</scope>
    <source>
        <strain evidence="4 5">PL133</strain>
    </source>
</reference>
<dbReference type="Gene3D" id="3.30.565.10">
    <property type="entry name" value="Histidine kinase-like ATPase, C-terminal domain"/>
    <property type="match status" value="1"/>
</dbReference>
<dbReference type="PANTHER" id="PTHR34220">
    <property type="entry name" value="SENSOR HISTIDINE KINASE YPDA"/>
    <property type="match status" value="1"/>
</dbReference>
<dbReference type="InterPro" id="IPR036890">
    <property type="entry name" value="HATPase_C_sf"/>
</dbReference>
<dbReference type="InterPro" id="IPR050640">
    <property type="entry name" value="Bact_2-comp_sensor_kinase"/>
</dbReference>
<dbReference type="InterPro" id="IPR003594">
    <property type="entry name" value="HATPase_dom"/>
</dbReference>
<feature type="domain" description="Signal transduction histidine kinase internal region" evidence="3">
    <location>
        <begin position="319"/>
        <end position="397"/>
    </location>
</feature>
<gene>
    <name evidence="4" type="ORF">ACA29_25050</name>
</gene>
<dbReference type="PANTHER" id="PTHR34220:SF7">
    <property type="entry name" value="SENSOR HISTIDINE KINASE YPDA"/>
    <property type="match status" value="1"/>
</dbReference>
<dbReference type="GO" id="GO:0016020">
    <property type="term" value="C:membrane"/>
    <property type="evidence" value="ECO:0007669"/>
    <property type="project" value="InterPro"/>
</dbReference>
<dbReference type="Pfam" id="PF06580">
    <property type="entry name" value="His_kinase"/>
    <property type="match status" value="1"/>
</dbReference>
<keyword evidence="1" id="KW-0472">Membrane</keyword>
<dbReference type="InterPro" id="IPR010559">
    <property type="entry name" value="Sig_transdc_His_kin_internal"/>
</dbReference>
<sequence length="542" mass="63078">MNVIIANPEIQTIINQTSINDYTYISSIDSTRSIVSSIIQNKPYITSFVLYSSNHEMNRQFFKTSHTYIDRERGKEIYNRLIEQDTLYWWNNRNLNNFRYDPNSIVVGRVVRNMKKNNEPSGYLLLEIEKSSYFQGINFLNTEDSHFFVMDHNEELVYDSLSSNGVSIGEKPSSKLLKIMEKEEERASFKTIFHKGQFIVSSQPISNIPWEFIYLTKSSIFYSDASFMQRVTIFVFILTFLVGSVLAYIFSKAITFPLSQLFAVIKGNKFSDKELNYFDPRDEIGQIGVQYIKMSRQNQKLNEEIVQAILKRKEGGNPEIQVLQAQINPHFLYNTLDSINWLAVSQRQYKIGEMITHLGNFFRLSISKGKDTIPMKHELEHVMAYIKLQKFRFNNSFDVIVEIEEKIDVIVEIEEKILMQFYIPKLTLQPIVENAIYHGMKDKREVGTIMITAEDTPVGISFFITDDGRGIKKAKVDLLNQSIEENKEGDLQIYGLKNVHDRLRLKYGKPFGLRVESEYNLYTTVTIKVPKLTMKQGVFLYD</sequence>
<comment type="caution">
    <text evidence="4">The sequence shown here is derived from an EMBL/GenBank/DDBJ whole genome shotgun (WGS) entry which is preliminary data.</text>
</comment>
<dbReference type="GO" id="GO:0000155">
    <property type="term" value="F:phosphorelay sensor kinase activity"/>
    <property type="evidence" value="ECO:0007669"/>
    <property type="project" value="InterPro"/>
</dbReference>
<feature type="domain" description="Histidine kinase/HSP90-like ATPase" evidence="2">
    <location>
        <begin position="428"/>
        <end position="531"/>
    </location>
</feature>
<organism evidence="4 5">
    <name type="scientific">Lederbergia galactosidilytica</name>
    <dbReference type="NCBI Taxonomy" id="217031"/>
    <lineage>
        <taxon>Bacteria</taxon>
        <taxon>Bacillati</taxon>
        <taxon>Bacillota</taxon>
        <taxon>Bacilli</taxon>
        <taxon>Bacillales</taxon>
        <taxon>Bacillaceae</taxon>
        <taxon>Lederbergia</taxon>
    </lineage>
</organism>
<keyword evidence="1" id="KW-1133">Transmembrane helix</keyword>
<name>A0A0Q9XS92_9BACI</name>
<dbReference type="SUPFAM" id="SSF55874">
    <property type="entry name" value="ATPase domain of HSP90 chaperone/DNA topoisomerase II/histidine kinase"/>
    <property type="match status" value="1"/>
</dbReference>
<dbReference type="AlphaFoldDB" id="A0A0Q9XS92"/>
<dbReference type="Pfam" id="PF02518">
    <property type="entry name" value="HATPase_c"/>
    <property type="match status" value="1"/>
</dbReference>